<dbReference type="SUPFAM" id="SSF53098">
    <property type="entry name" value="Ribonuclease H-like"/>
    <property type="match status" value="1"/>
</dbReference>
<feature type="region of interest" description="Disordered" evidence="1">
    <location>
        <begin position="603"/>
        <end position="638"/>
    </location>
</feature>
<dbReference type="InterPro" id="IPR001584">
    <property type="entry name" value="Integrase_cat-core"/>
</dbReference>
<dbReference type="RefSeq" id="WP_143103392.1">
    <property type="nucleotide sequence ID" value="NZ_FOQH01000009.1"/>
</dbReference>
<protein>
    <submittedName>
        <fullName evidence="4">Mu transposase, C-terminal</fullName>
    </submittedName>
</protein>
<evidence type="ECO:0000256" key="1">
    <source>
        <dbReference type="SAM" id="MobiDB-lite"/>
    </source>
</evidence>
<dbReference type="Gene3D" id="1.10.10.10">
    <property type="entry name" value="Winged helix-like DNA-binding domain superfamily/Winged helix DNA-binding domain"/>
    <property type="match status" value="1"/>
</dbReference>
<keyword evidence="5" id="KW-1185">Reference proteome</keyword>
<feature type="domain" description="Integrase catalytic" evidence="2">
    <location>
        <begin position="272"/>
        <end position="465"/>
    </location>
</feature>
<dbReference type="InterPro" id="IPR009061">
    <property type="entry name" value="DNA-bd_dom_put_sf"/>
</dbReference>
<sequence length="720" mass="79276">MLWLSAREIAEAAAAGLMPGMPTTKQGVNVLADREGWAETSRARLRGGREGGGGLEYHVDLLPPAAQLAWLGHHLTVEEADLRLEVLDGPIDPALDARRVIVGLADKFRRQVLMTQSAADTLFCALFNGGSVAVPAWVSEQAQSLSPRTLARWRKAVAEGARSGRRGRPKGSGILDRADGGEVRNLVLALMAKHPLMNARQLRERVERVYGASLEVMDDATGELKRVPLPSLRMFQIALGEWKKTHRNVLMRLTDPDGYRSKVEFVATGTQRADRLNEVWQIDASPADVMLIGGRHSIYMAIDVFSRRAIVHVTRTPRAEGVGELMRKSIDRWGAPERIHTDNGSDFKARWTQAFFNHIGTKIELSKPYEPRSKGIVERAIKTFQHELHGVPGFIGHNVADRKRIESRKAFAARLGASDVELFDVQMDLAQFQAWADDWAENRYAHTPHRGLGGRTPFMMAASYAGPVRRVSDPRALDILLAPVASNGGLRRVTKQGVRIDGAHYLPMGAQPGTDVLVRMDPADLGRVMLFSPAGDEFICDAICPQLAGRDPAEVVAAARRVQKAQESPDVARVRTKKSVLRDLALIEIDGAGRASAELVAFPQRGAPHTTPALEAASEAAGRRRAPEPSRPDPDEEAKHAAFVAEVRSIKPQPKPESPKQRYLRARALQKRIEAGGEATPDERFWLGGYQDTAEWESFEHLVDAFGFDTVFPNQARQSG</sequence>
<dbReference type="Pfam" id="PF00665">
    <property type="entry name" value="rve"/>
    <property type="match status" value="1"/>
</dbReference>
<feature type="compositionally biased region" description="Basic and acidic residues" evidence="1">
    <location>
        <begin position="621"/>
        <end position="638"/>
    </location>
</feature>
<feature type="domain" description="HTH Mu-type" evidence="3">
    <location>
        <begin position="5"/>
        <end position="78"/>
    </location>
</feature>
<dbReference type="PROSITE" id="PS51702">
    <property type="entry name" value="HTH_MU"/>
    <property type="match status" value="1"/>
</dbReference>
<dbReference type="InterPro" id="IPR003314">
    <property type="entry name" value="Mu-type_HTH"/>
</dbReference>
<dbReference type="InterPro" id="IPR015378">
    <property type="entry name" value="Transposase-like_Mu_C"/>
</dbReference>
<dbReference type="Gene3D" id="3.30.420.10">
    <property type="entry name" value="Ribonuclease H-like superfamily/Ribonuclease H"/>
    <property type="match status" value="1"/>
</dbReference>
<dbReference type="InterPro" id="IPR036388">
    <property type="entry name" value="WH-like_DNA-bd_sf"/>
</dbReference>
<evidence type="ECO:0000259" key="2">
    <source>
        <dbReference type="PROSITE" id="PS50994"/>
    </source>
</evidence>
<dbReference type="OrthoDB" id="5287589at2"/>
<dbReference type="Pfam" id="PF09299">
    <property type="entry name" value="Mu-transpos_C"/>
    <property type="match status" value="1"/>
</dbReference>
<dbReference type="GO" id="GO:0003677">
    <property type="term" value="F:DNA binding"/>
    <property type="evidence" value="ECO:0007669"/>
    <property type="project" value="InterPro"/>
</dbReference>
<evidence type="ECO:0000313" key="5">
    <source>
        <dbReference type="Proteomes" id="UP000199377"/>
    </source>
</evidence>
<dbReference type="InterPro" id="IPR036397">
    <property type="entry name" value="RNaseH_sf"/>
</dbReference>
<name>A0A1I3L7H3_9RHOB</name>
<evidence type="ECO:0000313" key="4">
    <source>
        <dbReference type="EMBL" id="SFI80752.1"/>
    </source>
</evidence>
<evidence type="ECO:0000259" key="3">
    <source>
        <dbReference type="PROSITE" id="PS51702"/>
    </source>
</evidence>
<dbReference type="InterPro" id="IPR012337">
    <property type="entry name" value="RNaseH-like_sf"/>
</dbReference>
<dbReference type="STRING" id="1114924.SAMN05216258_109245"/>
<dbReference type="Proteomes" id="UP000199377">
    <property type="component" value="Unassembled WGS sequence"/>
</dbReference>
<proteinExistence type="predicted"/>
<dbReference type="AlphaFoldDB" id="A0A1I3L7H3"/>
<dbReference type="SUPFAM" id="SSF46955">
    <property type="entry name" value="Putative DNA-binding domain"/>
    <property type="match status" value="1"/>
</dbReference>
<gene>
    <name evidence="4" type="ORF">SAMN05216258_109245</name>
</gene>
<dbReference type="PROSITE" id="PS50994">
    <property type="entry name" value="INTEGRASE"/>
    <property type="match status" value="1"/>
</dbReference>
<dbReference type="EMBL" id="FOQH01000009">
    <property type="protein sequence ID" value="SFI80752.1"/>
    <property type="molecule type" value="Genomic_DNA"/>
</dbReference>
<accession>A0A1I3L7H3</accession>
<dbReference type="PANTHER" id="PTHR35004:SF7">
    <property type="entry name" value="INTEGRASE PROTEIN"/>
    <property type="match status" value="1"/>
</dbReference>
<organism evidence="4 5">
    <name type="scientific">Albimonas pacifica</name>
    <dbReference type="NCBI Taxonomy" id="1114924"/>
    <lineage>
        <taxon>Bacteria</taxon>
        <taxon>Pseudomonadati</taxon>
        <taxon>Pseudomonadota</taxon>
        <taxon>Alphaproteobacteria</taxon>
        <taxon>Rhodobacterales</taxon>
        <taxon>Paracoccaceae</taxon>
        <taxon>Albimonas</taxon>
    </lineage>
</organism>
<reference evidence="4 5" key="1">
    <citation type="submission" date="2016-10" db="EMBL/GenBank/DDBJ databases">
        <authorList>
            <person name="de Groot N.N."/>
        </authorList>
    </citation>
    <scope>NUCLEOTIDE SEQUENCE [LARGE SCALE GENOMIC DNA]</scope>
    <source>
        <strain evidence="4 5">CGMCC 1.11030</strain>
    </source>
</reference>
<dbReference type="PANTHER" id="PTHR35004">
    <property type="entry name" value="TRANSPOSASE RV3428C-RELATED"/>
    <property type="match status" value="1"/>
</dbReference>
<dbReference type="GO" id="GO:0015074">
    <property type="term" value="P:DNA integration"/>
    <property type="evidence" value="ECO:0007669"/>
    <property type="project" value="InterPro"/>
</dbReference>
<dbReference type="Pfam" id="PF02316">
    <property type="entry name" value="HTH_Tnp_Mu_1"/>
    <property type="match status" value="1"/>
</dbReference>